<evidence type="ECO:0000256" key="3">
    <source>
        <dbReference type="ARBA" id="ARBA00022777"/>
    </source>
</evidence>
<evidence type="ECO:0000256" key="9">
    <source>
        <dbReference type="ARBA" id="ARBA00051693"/>
    </source>
</evidence>
<dbReference type="Gene3D" id="1.10.510.10">
    <property type="entry name" value="Transferase(Phosphotransferase) domain 1"/>
    <property type="match status" value="1"/>
</dbReference>
<evidence type="ECO:0000256" key="2">
    <source>
        <dbReference type="ARBA" id="ARBA00022741"/>
    </source>
</evidence>
<dbReference type="Pfam" id="PF00069">
    <property type="entry name" value="Pkinase"/>
    <property type="match status" value="1"/>
</dbReference>
<dbReference type="Proteomes" id="UP000887540">
    <property type="component" value="Unplaced"/>
</dbReference>
<dbReference type="AlphaFoldDB" id="A0A914DBW9"/>
<dbReference type="PANTHER" id="PTHR48013:SF9">
    <property type="entry name" value="DUAL SPECIFICITY MITOGEN-ACTIVATED PROTEIN KINASE KINASE 5"/>
    <property type="match status" value="1"/>
</dbReference>
<comment type="similarity">
    <text evidence="5">Belongs to the protein kinase superfamily. STE Ser/Thr protein kinase family. MAP kinase kinase subfamily.</text>
</comment>
<evidence type="ECO:0000256" key="8">
    <source>
        <dbReference type="ARBA" id="ARBA00049299"/>
    </source>
</evidence>
<dbReference type="GO" id="GO:0005524">
    <property type="term" value="F:ATP binding"/>
    <property type="evidence" value="ECO:0007669"/>
    <property type="project" value="UniProtKB-KW"/>
</dbReference>
<name>A0A914DBW9_9BILA</name>
<dbReference type="PROSITE" id="PS50011">
    <property type="entry name" value="PROTEIN_KINASE_DOM"/>
    <property type="match status" value="1"/>
</dbReference>
<protein>
    <recommendedName>
        <fullName evidence="6">mitogen-activated protein kinase kinase</fullName>
        <ecNumber evidence="6">2.7.12.2</ecNumber>
    </recommendedName>
</protein>
<keyword evidence="3" id="KW-0418">Kinase</keyword>
<organism evidence="11 12">
    <name type="scientific">Acrobeloides nanus</name>
    <dbReference type="NCBI Taxonomy" id="290746"/>
    <lineage>
        <taxon>Eukaryota</taxon>
        <taxon>Metazoa</taxon>
        <taxon>Ecdysozoa</taxon>
        <taxon>Nematoda</taxon>
        <taxon>Chromadorea</taxon>
        <taxon>Rhabditida</taxon>
        <taxon>Tylenchina</taxon>
        <taxon>Cephalobomorpha</taxon>
        <taxon>Cephaloboidea</taxon>
        <taxon>Cephalobidae</taxon>
        <taxon>Acrobeloides</taxon>
    </lineage>
</organism>
<comment type="catalytic activity">
    <reaction evidence="8">
        <text>L-threonyl-[protein] + ATP = O-phospho-L-threonyl-[protein] + ADP + H(+)</text>
        <dbReference type="Rhea" id="RHEA:46608"/>
        <dbReference type="Rhea" id="RHEA-COMP:11060"/>
        <dbReference type="Rhea" id="RHEA-COMP:11605"/>
        <dbReference type="ChEBI" id="CHEBI:15378"/>
        <dbReference type="ChEBI" id="CHEBI:30013"/>
        <dbReference type="ChEBI" id="CHEBI:30616"/>
        <dbReference type="ChEBI" id="CHEBI:61977"/>
        <dbReference type="ChEBI" id="CHEBI:456216"/>
        <dbReference type="EC" id="2.7.12.2"/>
    </reaction>
</comment>
<feature type="domain" description="Protein kinase" evidence="10">
    <location>
        <begin position="1"/>
        <end position="128"/>
    </location>
</feature>
<dbReference type="SMART" id="SM00220">
    <property type="entry name" value="S_TKc"/>
    <property type="match status" value="1"/>
</dbReference>
<comment type="catalytic activity">
    <reaction evidence="9">
        <text>L-tyrosyl-[protein] + ATP = O-phospho-L-tyrosyl-[protein] + ADP + H(+)</text>
        <dbReference type="Rhea" id="RHEA:10596"/>
        <dbReference type="Rhea" id="RHEA-COMP:10136"/>
        <dbReference type="Rhea" id="RHEA-COMP:20101"/>
        <dbReference type="ChEBI" id="CHEBI:15378"/>
        <dbReference type="ChEBI" id="CHEBI:30616"/>
        <dbReference type="ChEBI" id="CHEBI:46858"/>
        <dbReference type="ChEBI" id="CHEBI:61978"/>
        <dbReference type="ChEBI" id="CHEBI:456216"/>
        <dbReference type="EC" id="2.7.12.2"/>
    </reaction>
</comment>
<accession>A0A914DBW9</accession>
<dbReference type="SUPFAM" id="SSF56112">
    <property type="entry name" value="Protein kinase-like (PK-like)"/>
    <property type="match status" value="1"/>
</dbReference>
<dbReference type="EC" id="2.7.12.2" evidence="6"/>
<keyword evidence="11" id="KW-1185">Reference proteome</keyword>
<evidence type="ECO:0000259" key="10">
    <source>
        <dbReference type="PROSITE" id="PS50011"/>
    </source>
</evidence>
<keyword evidence="4" id="KW-0067">ATP-binding</keyword>
<evidence type="ECO:0000313" key="11">
    <source>
        <dbReference type="Proteomes" id="UP000887540"/>
    </source>
</evidence>
<evidence type="ECO:0000256" key="6">
    <source>
        <dbReference type="ARBA" id="ARBA00038999"/>
    </source>
</evidence>
<dbReference type="InterPro" id="IPR000719">
    <property type="entry name" value="Prot_kinase_dom"/>
</dbReference>
<evidence type="ECO:0000313" key="12">
    <source>
        <dbReference type="WBParaSite" id="ACRNAN_scaffold222.g12502.t1"/>
    </source>
</evidence>
<reference evidence="12" key="1">
    <citation type="submission" date="2022-11" db="UniProtKB">
        <authorList>
            <consortium name="WormBaseParasite"/>
        </authorList>
    </citation>
    <scope>IDENTIFICATION</scope>
</reference>
<evidence type="ECO:0000256" key="4">
    <source>
        <dbReference type="ARBA" id="ARBA00022840"/>
    </source>
</evidence>
<dbReference type="GO" id="GO:0004708">
    <property type="term" value="F:MAP kinase kinase activity"/>
    <property type="evidence" value="ECO:0007669"/>
    <property type="project" value="UniProtKB-EC"/>
</dbReference>
<proteinExistence type="inferred from homology"/>
<evidence type="ECO:0000256" key="5">
    <source>
        <dbReference type="ARBA" id="ARBA00038035"/>
    </source>
</evidence>
<keyword evidence="1" id="KW-0808">Transferase</keyword>
<dbReference type="WBParaSite" id="ACRNAN_scaffold222.g12502.t1">
    <property type="protein sequence ID" value="ACRNAN_scaffold222.g12502.t1"/>
    <property type="gene ID" value="ACRNAN_scaffold222.g12502"/>
</dbReference>
<dbReference type="InterPro" id="IPR011009">
    <property type="entry name" value="Kinase-like_dom_sf"/>
</dbReference>
<keyword evidence="2" id="KW-0547">Nucleotide-binding</keyword>
<comment type="catalytic activity">
    <reaction evidence="7">
        <text>L-seryl-[protein] + ATP = O-phospho-L-seryl-[protein] + ADP + H(+)</text>
        <dbReference type="Rhea" id="RHEA:17989"/>
        <dbReference type="Rhea" id="RHEA-COMP:9863"/>
        <dbReference type="Rhea" id="RHEA-COMP:11604"/>
        <dbReference type="ChEBI" id="CHEBI:15378"/>
        <dbReference type="ChEBI" id="CHEBI:29999"/>
        <dbReference type="ChEBI" id="CHEBI:30616"/>
        <dbReference type="ChEBI" id="CHEBI:83421"/>
        <dbReference type="ChEBI" id="CHEBI:456216"/>
        <dbReference type="EC" id="2.7.12.2"/>
    </reaction>
</comment>
<evidence type="ECO:0000256" key="7">
    <source>
        <dbReference type="ARBA" id="ARBA00049014"/>
    </source>
</evidence>
<evidence type="ECO:0000256" key="1">
    <source>
        <dbReference type="ARBA" id="ARBA00022679"/>
    </source>
</evidence>
<sequence>MNSRGEIKLCDFGVSRILDDSKASTFIGTVAYMPPERFTDGWVRYDFRSEIWSLGITILEFIVGKLPYVQNEENMDIITLQNLIKEYKFTRDKILETYSKDLKSFIESCLKPVSERPKLEMLFDMEAYKRHENDLLSEEYYELVKRAIESKKKSKNIRGPEETMTIMLKQNEELKNASLNKFIFPNNEAYDFNIEDIDIDERVPVLGHSRSVVNHTARL</sequence>
<dbReference type="PANTHER" id="PTHR48013">
    <property type="entry name" value="DUAL SPECIFICITY MITOGEN-ACTIVATED PROTEIN KINASE KINASE 5-RELATED"/>
    <property type="match status" value="1"/>
</dbReference>